<proteinExistence type="predicted"/>
<dbReference type="AlphaFoldDB" id="A0A6B0UD02"/>
<reference evidence="1" key="1">
    <citation type="submission" date="2019-12" db="EMBL/GenBank/DDBJ databases">
        <title>An insight into the sialome of adult female Ixodes ricinus ticks feeding for 6 days.</title>
        <authorList>
            <person name="Perner J."/>
            <person name="Ribeiro J.M.C."/>
        </authorList>
    </citation>
    <scope>NUCLEOTIDE SEQUENCE</scope>
    <source>
        <strain evidence="1">Semi-engorged</strain>
        <tissue evidence="1">Salivary glands</tissue>
    </source>
</reference>
<protein>
    <submittedName>
        <fullName evidence="1">Uncharacterized protein</fullName>
    </submittedName>
</protein>
<organism evidence="1">
    <name type="scientific">Ixodes ricinus</name>
    <name type="common">Common tick</name>
    <name type="synonym">Acarus ricinus</name>
    <dbReference type="NCBI Taxonomy" id="34613"/>
    <lineage>
        <taxon>Eukaryota</taxon>
        <taxon>Metazoa</taxon>
        <taxon>Ecdysozoa</taxon>
        <taxon>Arthropoda</taxon>
        <taxon>Chelicerata</taxon>
        <taxon>Arachnida</taxon>
        <taxon>Acari</taxon>
        <taxon>Parasitiformes</taxon>
        <taxon>Ixodida</taxon>
        <taxon>Ixodoidea</taxon>
        <taxon>Ixodidae</taxon>
        <taxon>Ixodinae</taxon>
        <taxon>Ixodes</taxon>
    </lineage>
</organism>
<evidence type="ECO:0000313" key="1">
    <source>
        <dbReference type="EMBL" id="MXU87117.1"/>
    </source>
</evidence>
<name>A0A6B0UD02_IXORI</name>
<accession>A0A6B0UD02</accession>
<sequence length="94" mass="10740">MTMTALLIWILLLCLLFVYDMSLSNAKFIAMLTLCFTLHLQCGSAGIILFTNSMQYLYQPATNVGFLSLPPFSIWINKAFDFESHIKVVCRFPH</sequence>
<dbReference type="EMBL" id="GIFC01005034">
    <property type="protein sequence ID" value="MXU87117.1"/>
    <property type="molecule type" value="Transcribed_RNA"/>
</dbReference>